<name>A0AAD4JPW6_PERFH</name>
<accession>A0AAD4JPW6</accession>
<dbReference type="EMBL" id="SDAM02000006">
    <property type="protein sequence ID" value="KAH6837832.1"/>
    <property type="molecule type" value="Genomic_DNA"/>
</dbReference>
<keyword evidence="3" id="KW-1185">Reference proteome</keyword>
<sequence>MPTSTSHSQIRPLPEFRPPRPPVSNFGASFFLQNPISNHEINWAFRPIPISIAAVAVPSSSSSSASYFPQPFQLYAGAEMAPPPGTAARVIQPPRRPHSGLWFMLQASQTQENEPFLPQISKSYLRIKDGRMTVRLVIKYLVNKLNLENESELIRNNA</sequence>
<comment type="caution">
    <text evidence="2">The sequence shown here is derived from an EMBL/GenBank/DDBJ whole genome shotgun (WGS) entry which is preliminary data.</text>
</comment>
<protein>
    <submittedName>
        <fullName evidence="2">RING finger protein</fullName>
    </submittedName>
</protein>
<dbReference type="Proteomes" id="UP001190926">
    <property type="component" value="Unassembled WGS sequence"/>
</dbReference>
<dbReference type="PANTHER" id="PTHR47290:SF4">
    <property type="entry name" value="RING FINGER PROTEIN"/>
    <property type="match status" value="1"/>
</dbReference>
<dbReference type="PANTHER" id="PTHR47290">
    <property type="entry name" value="RING FINGER PROTEIN"/>
    <property type="match status" value="1"/>
</dbReference>
<reference evidence="2 3" key="1">
    <citation type="journal article" date="2021" name="Nat. Commun.">
        <title>Incipient diploidization of the medicinal plant Perilla within 10,000 years.</title>
        <authorList>
            <person name="Zhang Y."/>
            <person name="Shen Q."/>
            <person name="Leng L."/>
            <person name="Zhang D."/>
            <person name="Chen S."/>
            <person name="Shi Y."/>
            <person name="Ning Z."/>
            <person name="Chen S."/>
        </authorList>
    </citation>
    <scope>NUCLEOTIDE SEQUENCE [LARGE SCALE GENOMIC DNA]</scope>
    <source>
        <strain evidence="3">cv. PC099</strain>
    </source>
</reference>
<proteinExistence type="predicted"/>
<dbReference type="InterPro" id="IPR044171">
    <property type="entry name" value="LAX2-like"/>
</dbReference>
<evidence type="ECO:0000313" key="2">
    <source>
        <dbReference type="EMBL" id="KAH6837832.1"/>
    </source>
</evidence>
<evidence type="ECO:0000313" key="3">
    <source>
        <dbReference type="Proteomes" id="UP001190926"/>
    </source>
</evidence>
<evidence type="ECO:0000256" key="1">
    <source>
        <dbReference type="SAM" id="MobiDB-lite"/>
    </source>
</evidence>
<feature type="region of interest" description="Disordered" evidence="1">
    <location>
        <begin position="1"/>
        <end position="21"/>
    </location>
</feature>
<organism evidence="2 3">
    <name type="scientific">Perilla frutescens var. hirtella</name>
    <name type="common">Perilla citriodora</name>
    <name type="synonym">Perilla setoyensis</name>
    <dbReference type="NCBI Taxonomy" id="608512"/>
    <lineage>
        <taxon>Eukaryota</taxon>
        <taxon>Viridiplantae</taxon>
        <taxon>Streptophyta</taxon>
        <taxon>Embryophyta</taxon>
        <taxon>Tracheophyta</taxon>
        <taxon>Spermatophyta</taxon>
        <taxon>Magnoliopsida</taxon>
        <taxon>eudicotyledons</taxon>
        <taxon>Gunneridae</taxon>
        <taxon>Pentapetalae</taxon>
        <taxon>asterids</taxon>
        <taxon>lamiids</taxon>
        <taxon>Lamiales</taxon>
        <taxon>Lamiaceae</taxon>
        <taxon>Nepetoideae</taxon>
        <taxon>Elsholtzieae</taxon>
        <taxon>Perilla</taxon>
    </lineage>
</organism>
<gene>
    <name evidence="2" type="ORF">C2S53_000550</name>
</gene>
<dbReference type="AlphaFoldDB" id="A0AAD4JPW6"/>